<organism evidence="1 2">
    <name type="scientific">Syntrophobacter fumaroxidans (strain DSM 10017 / MPOB)</name>
    <dbReference type="NCBI Taxonomy" id="335543"/>
    <lineage>
        <taxon>Bacteria</taxon>
        <taxon>Pseudomonadati</taxon>
        <taxon>Thermodesulfobacteriota</taxon>
        <taxon>Syntrophobacteria</taxon>
        <taxon>Syntrophobacterales</taxon>
        <taxon>Syntrophobacteraceae</taxon>
        <taxon>Syntrophobacter</taxon>
    </lineage>
</organism>
<sequence precursor="true">MKAKNVRWFFRVFVVCALVHLGVSTAPAWGGIMRITMTDGTSVDVPYYWEFKNEIKFDIAGGVAGVPKSQVASIQEILEAKEFDPEVLFMAPEDASKTDQKVLLKQLLETSLPAAKCEENPPEENMRLLRESAAESKKASRQGKGELVHGQRYTVEKNFSTVCNEPGGTMLVVQNIVSSRVDLKDRAFTLTLFDSEGKVLEKKPCELHELKVDRDTLKQLNMKGRLYLVKASVKPDTKIKRYEITSAKR</sequence>
<dbReference type="EMBL" id="CP000478">
    <property type="protein sequence ID" value="ABK16497.1"/>
    <property type="molecule type" value="Genomic_DNA"/>
</dbReference>
<keyword evidence="2" id="KW-1185">Reference proteome</keyword>
<dbReference type="HOGENOM" id="CLU_1115320_0_0_7"/>
<dbReference type="AlphaFoldDB" id="A0LGE5"/>
<evidence type="ECO:0000313" key="1">
    <source>
        <dbReference type="EMBL" id="ABK16497.1"/>
    </source>
</evidence>
<dbReference type="InParanoid" id="A0LGE5"/>
<dbReference type="RefSeq" id="WP_011697670.1">
    <property type="nucleotide sequence ID" value="NC_008554.1"/>
</dbReference>
<dbReference type="KEGG" id="sfu:Sfum_0799"/>
<protein>
    <submittedName>
        <fullName evidence="1">Uncharacterized protein</fullName>
    </submittedName>
</protein>
<accession>A0LGE5</accession>
<dbReference type="Proteomes" id="UP000001784">
    <property type="component" value="Chromosome"/>
</dbReference>
<proteinExistence type="predicted"/>
<reference evidence="1 2" key="1">
    <citation type="submission" date="2006-10" db="EMBL/GenBank/DDBJ databases">
        <title>Complete sequence of Syntrophobacter fumaroxidans MPOB.</title>
        <authorList>
            <consortium name="US DOE Joint Genome Institute"/>
            <person name="Copeland A."/>
            <person name="Lucas S."/>
            <person name="Lapidus A."/>
            <person name="Barry K."/>
            <person name="Detter J.C."/>
            <person name="Glavina del Rio T."/>
            <person name="Hammon N."/>
            <person name="Israni S."/>
            <person name="Pitluck S."/>
            <person name="Goltsman E.G."/>
            <person name="Martinez M."/>
            <person name="Schmutz J."/>
            <person name="Larimer F."/>
            <person name="Land M."/>
            <person name="Hauser L."/>
            <person name="Kyrpides N."/>
            <person name="Kim E."/>
            <person name="Boone D.R."/>
            <person name="Brockman F."/>
            <person name="Culley D."/>
            <person name="Ferry J."/>
            <person name="Gunsalus R."/>
            <person name="McInerney M.J."/>
            <person name="Morrison M."/>
            <person name="Plugge C."/>
            <person name="Rohlin L."/>
            <person name="Scholten J."/>
            <person name="Sieber J."/>
            <person name="Stams A.J.M."/>
            <person name="Worm P."/>
            <person name="Henstra A.M."/>
            <person name="Richardson P."/>
        </authorList>
    </citation>
    <scope>NUCLEOTIDE SEQUENCE [LARGE SCALE GENOMIC DNA]</scope>
    <source>
        <strain evidence="2">DSM 10017 / MPOB</strain>
    </source>
</reference>
<gene>
    <name evidence="1" type="ordered locus">Sfum_0799</name>
</gene>
<name>A0LGE5_SYNFM</name>
<evidence type="ECO:0000313" key="2">
    <source>
        <dbReference type="Proteomes" id="UP000001784"/>
    </source>
</evidence>
<dbReference type="OrthoDB" id="5503185at2"/>